<dbReference type="InterPro" id="IPR025110">
    <property type="entry name" value="AMP-bd_C"/>
</dbReference>
<dbReference type="CDD" id="cd19531">
    <property type="entry name" value="LCL_NRPS-like"/>
    <property type="match status" value="1"/>
</dbReference>
<dbReference type="AlphaFoldDB" id="A0A371JYJ6"/>
<dbReference type="InterPro" id="IPR036736">
    <property type="entry name" value="ACP-like_sf"/>
</dbReference>
<dbReference type="Pfam" id="PF13193">
    <property type="entry name" value="AMP-binding_C"/>
    <property type="match status" value="1"/>
</dbReference>
<dbReference type="GO" id="GO:0072330">
    <property type="term" value="P:monocarboxylic acid biosynthetic process"/>
    <property type="evidence" value="ECO:0007669"/>
    <property type="project" value="UniProtKB-ARBA"/>
</dbReference>
<dbReference type="Gene3D" id="3.40.50.980">
    <property type="match status" value="2"/>
</dbReference>
<dbReference type="GO" id="GO:0047527">
    <property type="term" value="F:2,3-dihydroxybenzoate-serine ligase activity"/>
    <property type="evidence" value="ECO:0007669"/>
    <property type="project" value="TreeGrafter"/>
</dbReference>
<dbReference type="PANTHER" id="PTHR45527:SF1">
    <property type="entry name" value="FATTY ACID SYNTHASE"/>
    <property type="match status" value="1"/>
</dbReference>
<dbReference type="GO" id="GO:0009239">
    <property type="term" value="P:enterobactin biosynthetic process"/>
    <property type="evidence" value="ECO:0007669"/>
    <property type="project" value="TreeGrafter"/>
</dbReference>
<sequence>MAELNERLAGLSPEKRALLLQQLARKTPAAPRAEIGRRPRPARIPLSFAQQRLWILDRLDPGSAAYNVPTSMWLQGEMDEAAFARALDEILRRHESLRTVFAADDEGPHQRVQPPMPMPVQHEDLRHLPAAQRQDAAFALARSEAARPFDLSQGPLLRGLLVRVDEQRRLFTLNAHHIAVDGWSLGLLHEELRQLYAAYRNGRPSPLPELPVQYIDYALWQRELLEGPTLRTQLDYWQQRLSGRLPVLELPGDRPRPPVQSYRGDVRRSRLDADTWDAIKRLSRQEGATPFMTVLAAYQTLLMRYSGQHDLIVGVGVANRQREELESLAGFFVNTLALRSDLSGDPTFRELLAQVKEHTLGAYSHQDLPIERLLEELELDRALSHSPLFQTMLFFQNFPGGDTDLDGLTLSPVDFDTVNPGTARCDLALFASEEPGGLALFFEYASDLFDAQTVDAFAGHLRQLLRSIAQDPGQRLSALEILPPEERRQLLHGWNDTALDAPVDTPLHVLFERQAERRPDAVAVQGDGRTLSYAELDAQADALARALVARGAGPGDLIGLFVERSPRMLVGLLGILKAGAAYVPMDPGYPAERLGYMLEDAQARLIVSEGALQAQLPRNDCEVLLLDALDLGARGERVANRAGPEDLAYVIFTSGSTGRPKGVQIPHRAAVNFLAAVAREPGMDEHDTVCAVTTLSFDIAVLELLLPLSVGARIALADRATAADGAALSRLIDACGASVMQATPATWRMLLDAGWHGRAGLRILCGGEALSRELADRLLDAGAQLWNLYGPTETTVWSAVERVLPGSEPISIGRPLANTEIHLVDTRGRLLPVGVPGELLIGGLGVARGYLARPELTAEKFMPDLYGPRPGARLYRTGDLARRRRDGRIEVLGRIDHQVKLRGFRIELGEIESVLAAHPQVRQAVVICREDRPGDKRLVAYVLADGGIDAAELRAFARQRLPDYMLPSAVVALAQYPLTPNGKVDRKALPAPEAGAAEAQAYVAPRNGEEETLARLWAEVLGLERVGIHDDFFDLGGHSLLATQLVARVQKAFGGEIALRTLFEAPTVAGFAELLLRQRMDGVDADALAGMLDQLEGLSDEDIALLLAGEGATP</sequence>
<reference evidence="5 6" key="1">
    <citation type="submission" date="2018-08" db="EMBL/GenBank/DDBJ databases">
        <title>Lysobacter sp. zong2l5, whole genome shotgun sequence.</title>
        <authorList>
            <person name="Zhang X."/>
            <person name="Feng G."/>
            <person name="Zhu H."/>
        </authorList>
    </citation>
    <scope>NUCLEOTIDE SEQUENCE [LARGE SCALE GENOMIC DNA]</scope>
    <source>
        <strain evidence="6">zong2l5</strain>
    </source>
</reference>
<dbReference type="InterPro" id="IPR006162">
    <property type="entry name" value="Ppantetheine_attach_site"/>
</dbReference>
<dbReference type="InterPro" id="IPR009081">
    <property type="entry name" value="PP-bd_ACP"/>
</dbReference>
<dbReference type="Gene3D" id="3.30.559.10">
    <property type="entry name" value="Chloramphenicol acetyltransferase-like domain"/>
    <property type="match status" value="1"/>
</dbReference>
<dbReference type="InterPro" id="IPR020845">
    <property type="entry name" value="AMP-binding_CS"/>
</dbReference>
<accession>A0A371JYJ6</accession>
<evidence type="ECO:0000313" key="6">
    <source>
        <dbReference type="Proteomes" id="UP000264492"/>
    </source>
</evidence>
<dbReference type="NCBIfam" id="TIGR01733">
    <property type="entry name" value="AA-adenyl-dom"/>
    <property type="match status" value="1"/>
</dbReference>
<dbReference type="SUPFAM" id="SSF47336">
    <property type="entry name" value="ACP-like"/>
    <property type="match status" value="1"/>
</dbReference>
<comment type="cofactor">
    <cofactor evidence="1">
        <name>pantetheine 4'-phosphate</name>
        <dbReference type="ChEBI" id="CHEBI:47942"/>
    </cofactor>
</comment>
<dbReference type="InterPro" id="IPR020806">
    <property type="entry name" value="PKS_PP-bd"/>
</dbReference>
<dbReference type="InterPro" id="IPR001242">
    <property type="entry name" value="Condensation_dom"/>
</dbReference>
<proteinExistence type="predicted"/>
<dbReference type="GO" id="GO:0043041">
    <property type="term" value="P:amino acid activation for nonribosomal peptide biosynthetic process"/>
    <property type="evidence" value="ECO:0007669"/>
    <property type="project" value="TreeGrafter"/>
</dbReference>
<keyword evidence="6" id="KW-1185">Reference proteome</keyword>
<dbReference type="FunFam" id="3.40.50.12780:FF:000012">
    <property type="entry name" value="Non-ribosomal peptide synthetase"/>
    <property type="match status" value="1"/>
</dbReference>
<dbReference type="PROSITE" id="PS00455">
    <property type="entry name" value="AMP_BINDING"/>
    <property type="match status" value="1"/>
</dbReference>
<dbReference type="Pfam" id="PF00501">
    <property type="entry name" value="AMP-binding"/>
    <property type="match status" value="1"/>
</dbReference>
<keyword evidence="2" id="KW-0596">Phosphopantetheine</keyword>
<dbReference type="InterPro" id="IPR029058">
    <property type="entry name" value="AB_hydrolase_fold"/>
</dbReference>
<organism evidence="5 6">
    <name type="scientific">Lysobacter silvisoli</name>
    <dbReference type="NCBI Taxonomy" id="2293254"/>
    <lineage>
        <taxon>Bacteria</taxon>
        <taxon>Pseudomonadati</taxon>
        <taxon>Pseudomonadota</taxon>
        <taxon>Gammaproteobacteria</taxon>
        <taxon>Lysobacterales</taxon>
        <taxon>Lysobacteraceae</taxon>
        <taxon>Lysobacter</taxon>
    </lineage>
</organism>
<dbReference type="PANTHER" id="PTHR45527">
    <property type="entry name" value="NONRIBOSOMAL PEPTIDE SYNTHETASE"/>
    <property type="match status" value="1"/>
</dbReference>
<dbReference type="PROSITE" id="PS50075">
    <property type="entry name" value="CARRIER"/>
    <property type="match status" value="1"/>
</dbReference>
<dbReference type="Pfam" id="PF00668">
    <property type="entry name" value="Condensation"/>
    <property type="match status" value="1"/>
</dbReference>
<comment type="caution">
    <text evidence="5">The sequence shown here is derived from an EMBL/GenBank/DDBJ whole genome shotgun (WGS) entry which is preliminary data.</text>
</comment>
<dbReference type="SUPFAM" id="SSF52777">
    <property type="entry name" value="CoA-dependent acyltransferases"/>
    <property type="match status" value="2"/>
</dbReference>
<dbReference type="Pfam" id="PF00550">
    <property type="entry name" value="PP-binding"/>
    <property type="match status" value="1"/>
</dbReference>
<dbReference type="FunFam" id="3.40.50.980:FF:000001">
    <property type="entry name" value="Non-ribosomal peptide synthetase"/>
    <property type="match status" value="1"/>
</dbReference>
<evidence type="ECO:0000259" key="4">
    <source>
        <dbReference type="PROSITE" id="PS50075"/>
    </source>
</evidence>
<gene>
    <name evidence="5" type="ORF">DX914_17390</name>
</gene>
<evidence type="ECO:0000256" key="3">
    <source>
        <dbReference type="ARBA" id="ARBA00022553"/>
    </source>
</evidence>
<feature type="domain" description="Carrier" evidence="4">
    <location>
        <begin position="1004"/>
        <end position="1079"/>
    </location>
</feature>
<dbReference type="Gene3D" id="2.30.38.10">
    <property type="entry name" value="Luciferase, Domain 3"/>
    <property type="match status" value="1"/>
</dbReference>
<evidence type="ECO:0000313" key="5">
    <source>
        <dbReference type="EMBL" id="RDZ26746.1"/>
    </source>
</evidence>
<dbReference type="GO" id="GO:0031177">
    <property type="term" value="F:phosphopantetheine binding"/>
    <property type="evidence" value="ECO:0007669"/>
    <property type="project" value="InterPro"/>
</dbReference>
<evidence type="ECO:0000256" key="2">
    <source>
        <dbReference type="ARBA" id="ARBA00022450"/>
    </source>
</evidence>
<dbReference type="PROSITE" id="PS00012">
    <property type="entry name" value="PHOSPHOPANTETHEINE"/>
    <property type="match status" value="1"/>
</dbReference>
<dbReference type="OrthoDB" id="9757559at2"/>
<dbReference type="RefSeq" id="WP_115861075.1">
    <property type="nucleotide sequence ID" value="NZ_QTSU01000003.1"/>
</dbReference>
<dbReference type="InterPro" id="IPR000873">
    <property type="entry name" value="AMP-dep_synth/lig_dom"/>
</dbReference>
<evidence type="ECO:0000256" key="1">
    <source>
        <dbReference type="ARBA" id="ARBA00001957"/>
    </source>
</evidence>
<dbReference type="EMBL" id="QTSU01000003">
    <property type="protein sequence ID" value="RDZ26746.1"/>
    <property type="molecule type" value="Genomic_DNA"/>
</dbReference>
<dbReference type="CDD" id="cd12116">
    <property type="entry name" value="A_NRPS_Ta1_like"/>
    <property type="match status" value="1"/>
</dbReference>
<dbReference type="GO" id="GO:0005829">
    <property type="term" value="C:cytosol"/>
    <property type="evidence" value="ECO:0007669"/>
    <property type="project" value="TreeGrafter"/>
</dbReference>
<dbReference type="InterPro" id="IPR023213">
    <property type="entry name" value="CAT-like_dom_sf"/>
</dbReference>
<dbReference type="Gene3D" id="3.30.300.30">
    <property type="match status" value="1"/>
</dbReference>
<dbReference type="FunFam" id="3.30.300.30:FF:000010">
    <property type="entry name" value="Enterobactin synthetase component F"/>
    <property type="match status" value="1"/>
</dbReference>
<dbReference type="SMART" id="SM00823">
    <property type="entry name" value="PKS_PP"/>
    <property type="match status" value="1"/>
</dbReference>
<protein>
    <submittedName>
        <fullName evidence="5">Amino acid adenylation domain-containing protein</fullName>
    </submittedName>
</protein>
<dbReference type="Proteomes" id="UP000264492">
    <property type="component" value="Unassembled WGS sequence"/>
</dbReference>
<dbReference type="FunFam" id="3.30.559.10:FF:000012">
    <property type="entry name" value="Non-ribosomal peptide synthetase"/>
    <property type="match status" value="1"/>
</dbReference>
<dbReference type="FunFam" id="1.10.1200.10:FF:000016">
    <property type="entry name" value="Non-ribosomal peptide synthase"/>
    <property type="match status" value="1"/>
</dbReference>
<dbReference type="SUPFAM" id="SSF56801">
    <property type="entry name" value="Acetyl-CoA synthetase-like"/>
    <property type="match status" value="1"/>
</dbReference>
<keyword evidence="3" id="KW-0597">Phosphoprotein</keyword>
<dbReference type="GO" id="GO:0009366">
    <property type="term" value="C:enterobactin synthetase complex"/>
    <property type="evidence" value="ECO:0007669"/>
    <property type="project" value="TreeGrafter"/>
</dbReference>
<dbReference type="InterPro" id="IPR045851">
    <property type="entry name" value="AMP-bd_C_sf"/>
</dbReference>
<dbReference type="Gene3D" id="3.40.50.1820">
    <property type="entry name" value="alpha/beta hydrolase"/>
    <property type="match status" value="1"/>
</dbReference>
<dbReference type="InterPro" id="IPR010071">
    <property type="entry name" value="AA_adenyl_dom"/>
</dbReference>
<name>A0A371JYJ6_9GAMM</name>
<dbReference type="Gene3D" id="3.30.559.30">
    <property type="entry name" value="Nonribosomal peptide synthetase, condensation domain"/>
    <property type="match status" value="1"/>
</dbReference>